<dbReference type="InParanoid" id="K3XC45"/>
<protein>
    <submittedName>
        <fullName evidence="1">Uncharacterized protein</fullName>
    </submittedName>
</protein>
<name>K3XC45_GLOUD</name>
<proteinExistence type="predicted"/>
<evidence type="ECO:0000313" key="1">
    <source>
        <dbReference type="EnsemblProtists" id="PYU1_T014794"/>
    </source>
</evidence>
<accession>K3XC45</accession>
<dbReference type="EMBL" id="GL376579">
    <property type="status" value="NOT_ANNOTATED_CDS"/>
    <property type="molecule type" value="Genomic_DNA"/>
</dbReference>
<reference evidence="1" key="3">
    <citation type="submission" date="2015-02" db="UniProtKB">
        <authorList>
            <consortium name="EnsemblProtists"/>
        </authorList>
    </citation>
    <scope>IDENTIFICATION</scope>
    <source>
        <strain evidence="1">DAOM BR144</strain>
    </source>
</reference>
<dbReference type="VEuPathDB" id="FungiDB:PYU1_G014763"/>
<dbReference type="Proteomes" id="UP000019132">
    <property type="component" value="Unassembled WGS sequence"/>
</dbReference>
<dbReference type="EnsemblProtists" id="PYU1_T014794">
    <property type="protein sequence ID" value="PYU1_T014794"/>
    <property type="gene ID" value="PYU1_G014763"/>
</dbReference>
<dbReference type="HOGENOM" id="CLU_015872_2_1_1"/>
<dbReference type="AlphaFoldDB" id="K3XC45"/>
<keyword evidence="2" id="KW-1185">Reference proteome</keyword>
<sequence length="60" mass="6467">MNLSALQPANSAKAANVAVNAFMRFLSSEGMTWENAKRHVENDASGESLAAIMDSFGMYL</sequence>
<organism evidence="1 2">
    <name type="scientific">Globisporangium ultimum (strain ATCC 200006 / CBS 805.95 / DAOM BR144)</name>
    <name type="common">Pythium ultimum</name>
    <dbReference type="NCBI Taxonomy" id="431595"/>
    <lineage>
        <taxon>Eukaryota</taxon>
        <taxon>Sar</taxon>
        <taxon>Stramenopiles</taxon>
        <taxon>Oomycota</taxon>
        <taxon>Peronosporomycetes</taxon>
        <taxon>Pythiales</taxon>
        <taxon>Pythiaceae</taxon>
        <taxon>Globisporangium</taxon>
    </lineage>
</organism>
<evidence type="ECO:0000313" key="2">
    <source>
        <dbReference type="Proteomes" id="UP000019132"/>
    </source>
</evidence>
<dbReference type="OMA" id="NWLVGKY"/>
<reference evidence="2" key="1">
    <citation type="journal article" date="2010" name="Genome Biol.">
        <title>Genome sequence of the necrotrophic plant pathogen Pythium ultimum reveals original pathogenicity mechanisms and effector repertoire.</title>
        <authorList>
            <person name="Levesque C.A."/>
            <person name="Brouwer H."/>
            <person name="Cano L."/>
            <person name="Hamilton J.P."/>
            <person name="Holt C."/>
            <person name="Huitema E."/>
            <person name="Raffaele S."/>
            <person name="Robideau G.P."/>
            <person name="Thines M."/>
            <person name="Win J."/>
            <person name="Zerillo M.M."/>
            <person name="Beakes G.W."/>
            <person name="Boore J.L."/>
            <person name="Busam D."/>
            <person name="Dumas B."/>
            <person name="Ferriera S."/>
            <person name="Fuerstenberg S.I."/>
            <person name="Gachon C.M."/>
            <person name="Gaulin E."/>
            <person name="Govers F."/>
            <person name="Grenville-Briggs L."/>
            <person name="Horner N."/>
            <person name="Hostetler J."/>
            <person name="Jiang R.H."/>
            <person name="Johnson J."/>
            <person name="Krajaejun T."/>
            <person name="Lin H."/>
            <person name="Meijer H.J."/>
            <person name="Moore B."/>
            <person name="Morris P."/>
            <person name="Phuntmart V."/>
            <person name="Puiu D."/>
            <person name="Shetty J."/>
            <person name="Stajich J.E."/>
            <person name="Tripathy S."/>
            <person name="Wawra S."/>
            <person name="van West P."/>
            <person name="Whitty B.R."/>
            <person name="Coutinho P.M."/>
            <person name="Henrissat B."/>
            <person name="Martin F."/>
            <person name="Thomas P.D."/>
            <person name="Tyler B.M."/>
            <person name="De Vries R.P."/>
            <person name="Kamoun S."/>
            <person name="Yandell M."/>
            <person name="Tisserat N."/>
            <person name="Buell C.R."/>
        </authorList>
    </citation>
    <scope>NUCLEOTIDE SEQUENCE</scope>
    <source>
        <strain evidence="2">DAOM:BR144</strain>
    </source>
</reference>
<reference evidence="2" key="2">
    <citation type="submission" date="2010-04" db="EMBL/GenBank/DDBJ databases">
        <authorList>
            <person name="Buell R."/>
            <person name="Hamilton J."/>
            <person name="Hostetler J."/>
        </authorList>
    </citation>
    <scope>NUCLEOTIDE SEQUENCE [LARGE SCALE GENOMIC DNA]</scope>
    <source>
        <strain evidence="2">DAOM:BR144</strain>
    </source>
</reference>